<evidence type="ECO:0000313" key="2">
    <source>
        <dbReference type="EMBL" id="CAD2179585.1"/>
    </source>
</evidence>
<dbReference type="AlphaFoldDB" id="A0A6V7VXD5"/>
<proteinExistence type="predicted"/>
<dbReference type="Proteomes" id="UP000580250">
    <property type="component" value="Unassembled WGS sequence"/>
</dbReference>
<evidence type="ECO:0000313" key="3">
    <source>
        <dbReference type="Proteomes" id="UP000580250"/>
    </source>
</evidence>
<keyword evidence="1" id="KW-0812">Transmembrane</keyword>
<accession>A0A6V7VXD5</accession>
<keyword evidence="1" id="KW-1133">Transmembrane helix</keyword>
<dbReference type="EMBL" id="CAJEWN010000347">
    <property type="protein sequence ID" value="CAD2179585.1"/>
    <property type="molecule type" value="Genomic_DNA"/>
</dbReference>
<gene>
    <name evidence="2" type="ORF">MENT_LOCUS31594</name>
</gene>
<reference evidence="2 3" key="1">
    <citation type="submission" date="2020-08" db="EMBL/GenBank/DDBJ databases">
        <authorList>
            <person name="Koutsovoulos G."/>
            <person name="Danchin GJ E."/>
        </authorList>
    </citation>
    <scope>NUCLEOTIDE SEQUENCE [LARGE SCALE GENOMIC DNA]</scope>
</reference>
<keyword evidence="1" id="KW-0472">Membrane</keyword>
<name>A0A6V7VXD5_MELEN</name>
<organism evidence="2 3">
    <name type="scientific">Meloidogyne enterolobii</name>
    <name type="common">Root-knot nematode worm</name>
    <name type="synonym">Meloidogyne mayaguensis</name>
    <dbReference type="NCBI Taxonomy" id="390850"/>
    <lineage>
        <taxon>Eukaryota</taxon>
        <taxon>Metazoa</taxon>
        <taxon>Ecdysozoa</taxon>
        <taxon>Nematoda</taxon>
        <taxon>Chromadorea</taxon>
        <taxon>Rhabditida</taxon>
        <taxon>Tylenchina</taxon>
        <taxon>Tylenchomorpha</taxon>
        <taxon>Tylenchoidea</taxon>
        <taxon>Meloidogynidae</taxon>
        <taxon>Meloidogyninae</taxon>
        <taxon>Meloidogyne</taxon>
    </lineage>
</organism>
<comment type="caution">
    <text evidence="2">The sequence shown here is derived from an EMBL/GenBank/DDBJ whole genome shotgun (WGS) entry which is preliminary data.</text>
</comment>
<sequence length="70" mass="8503">MRGITFFFQNFRSRQKAFLHLFLVMAKQNKCLLIRRKMVLVAVVILTMIWILMRLLEDLKNLRSVFKIIF</sequence>
<evidence type="ECO:0000256" key="1">
    <source>
        <dbReference type="SAM" id="Phobius"/>
    </source>
</evidence>
<protein>
    <submittedName>
        <fullName evidence="2">Uncharacterized protein</fullName>
    </submittedName>
</protein>
<feature type="transmembrane region" description="Helical" evidence="1">
    <location>
        <begin position="38"/>
        <end position="56"/>
    </location>
</feature>